<evidence type="ECO:0000256" key="1">
    <source>
        <dbReference type="ARBA" id="ARBA00023121"/>
    </source>
</evidence>
<sequence>MYKVVADSSSEIDEAFVKTYPVDIVPFKLYIDGKEYVDDSALDVDAFVEEMVQSKDTPKTACPSPNEFLEHIKGMAEEVYMVTISSKLSGTYNSAVLAKKLYEDEHVGDKFIHVFDSKGASASETLVTKKIHDLKNLNLAPEVLVEKVEQYIKEMQVYFISESLENLIKNGRISKWKGLLASTLRIMPIMGANENGEIVLYEKVRNTNKAYQRLIDMVHDEIVKSGKKIVAITHVGNYDRAQQIKDELSKIKDIEEIINIKCAGLSSLYADKKGVIVAF</sequence>
<dbReference type="RefSeq" id="WP_213237216.1">
    <property type="nucleotide sequence ID" value="NZ_JAHBCL010000019.1"/>
</dbReference>
<dbReference type="NCBIfam" id="TIGR00762">
    <property type="entry name" value="DegV"/>
    <property type="match status" value="1"/>
</dbReference>
<dbReference type="Gene3D" id="3.40.50.10440">
    <property type="entry name" value="Dihydroxyacetone kinase, domain 1"/>
    <property type="match status" value="1"/>
</dbReference>
<dbReference type="Proteomes" id="UP000746471">
    <property type="component" value="Unassembled WGS sequence"/>
</dbReference>
<keyword evidence="3" id="KW-1185">Reference proteome</keyword>
<name>A0ABS5PQA8_9FIRM</name>
<evidence type="ECO:0000313" key="3">
    <source>
        <dbReference type="Proteomes" id="UP000746471"/>
    </source>
</evidence>
<keyword evidence="1" id="KW-0446">Lipid-binding</keyword>
<proteinExistence type="predicted"/>
<protein>
    <submittedName>
        <fullName evidence="2">DegV family protein</fullName>
    </submittedName>
</protein>
<dbReference type="InterPro" id="IPR043168">
    <property type="entry name" value="DegV_C"/>
</dbReference>
<dbReference type="InterPro" id="IPR003797">
    <property type="entry name" value="DegV"/>
</dbReference>
<dbReference type="PROSITE" id="PS51482">
    <property type="entry name" value="DEGV"/>
    <property type="match status" value="1"/>
</dbReference>
<dbReference type="PANTHER" id="PTHR33434">
    <property type="entry name" value="DEGV DOMAIN-CONTAINING PROTEIN DR_1986-RELATED"/>
    <property type="match status" value="1"/>
</dbReference>
<dbReference type="Gene3D" id="2.20.28.50">
    <property type="entry name" value="degv family protein"/>
    <property type="match status" value="1"/>
</dbReference>
<organism evidence="2 3">
    <name type="scientific">Fusibacter paucivorans</name>
    <dbReference type="NCBI Taxonomy" id="76009"/>
    <lineage>
        <taxon>Bacteria</taxon>
        <taxon>Bacillati</taxon>
        <taxon>Bacillota</taxon>
        <taxon>Clostridia</taxon>
        <taxon>Eubacteriales</taxon>
        <taxon>Eubacteriales Family XII. Incertae Sedis</taxon>
        <taxon>Fusibacter</taxon>
    </lineage>
</organism>
<dbReference type="SUPFAM" id="SSF82549">
    <property type="entry name" value="DAK1/DegV-like"/>
    <property type="match status" value="1"/>
</dbReference>
<comment type="caution">
    <text evidence="2">The sequence shown here is derived from an EMBL/GenBank/DDBJ whole genome shotgun (WGS) entry which is preliminary data.</text>
</comment>
<dbReference type="InterPro" id="IPR050270">
    <property type="entry name" value="DegV_domain_contain"/>
</dbReference>
<dbReference type="Pfam" id="PF02645">
    <property type="entry name" value="DegV"/>
    <property type="match status" value="1"/>
</dbReference>
<gene>
    <name evidence="2" type="ORF">KHM83_11750</name>
</gene>
<accession>A0ABS5PQA8</accession>
<reference evidence="2 3" key="1">
    <citation type="submission" date="2021-05" db="EMBL/GenBank/DDBJ databases">
        <title>Fusibacter ferrireducens sp. nov., an anaerobic, sulfur- and Fe-reducing bacterium isolated from the mangrove sediment.</title>
        <authorList>
            <person name="Qiu D."/>
        </authorList>
    </citation>
    <scope>NUCLEOTIDE SEQUENCE [LARGE SCALE GENOMIC DNA]</scope>
    <source>
        <strain evidence="2 3">DSM 12116</strain>
    </source>
</reference>
<evidence type="ECO:0000313" key="2">
    <source>
        <dbReference type="EMBL" id="MBS7527355.1"/>
    </source>
</evidence>
<dbReference type="Gene3D" id="3.30.1180.10">
    <property type="match status" value="1"/>
</dbReference>
<dbReference type="PANTHER" id="PTHR33434:SF2">
    <property type="entry name" value="FATTY ACID-BINDING PROTEIN TM_1468"/>
    <property type="match status" value="1"/>
</dbReference>
<dbReference type="EMBL" id="JAHBCL010000019">
    <property type="protein sequence ID" value="MBS7527355.1"/>
    <property type="molecule type" value="Genomic_DNA"/>
</dbReference>